<comment type="caution">
    <text evidence="1">The sequence shown here is derived from an EMBL/GenBank/DDBJ whole genome shotgun (WGS) entry which is preliminary data.</text>
</comment>
<name>J4WBL3_9FIRM</name>
<dbReference type="Proteomes" id="UP000005244">
    <property type="component" value="Unassembled WGS sequence"/>
</dbReference>
<sequence>MDEKISYTDALNMTYAQLLEINTAMDVYIEKIKKSSKK</sequence>
<dbReference type="AlphaFoldDB" id="J4WBL3"/>
<protein>
    <submittedName>
        <fullName evidence="1">Uncharacterized protein</fullName>
    </submittedName>
</protein>
<gene>
    <name evidence="1" type="ORF">HMPREF1143_0495</name>
</gene>
<proteinExistence type="predicted"/>
<keyword evidence="2" id="KW-1185">Reference proteome</keyword>
<reference evidence="1 2" key="1">
    <citation type="submission" date="2012-07" db="EMBL/GenBank/DDBJ databases">
        <authorList>
            <person name="Durkin A.S."/>
            <person name="McCorrison J."/>
            <person name="Torralba M."/>
            <person name="Gillis M."/>
            <person name="Methe B."/>
            <person name="Sutton G."/>
            <person name="Nelson K.E."/>
        </authorList>
    </citation>
    <scope>NUCLEOTIDE SEQUENCE [LARGE SCALE GENOMIC DNA]</scope>
    <source>
        <strain evidence="1 2">OBRC8</strain>
    </source>
</reference>
<evidence type="ECO:0000313" key="2">
    <source>
        <dbReference type="Proteomes" id="UP000005244"/>
    </source>
</evidence>
<dbReference type="EMBL" id="ALNK01000017">
    <property type="protein sequence ID" value="EJU22956.1"/>
    <property type="molecule type" value="Genomic_DNA"/>
</dbReference>
<accession>J4WBL3</accession>
<organism evidence="1 2">
    <name type="scientific">Peptoanaerobacter stomatis</name>
    <dbReference type="NCBI Taxonomy" id="796937"/>
    <lineage>
        <taxon>Bacteria</taxon>
        <taxon>Bacillati</taxon>
        <taxon>Bacillota</taxon>
        <taxon>Clostridia</taxon>
        <taxon>Peptostreptococcales</taxon>
        <taxon>Filifactoraceae</taxon>
        <taxon>Peptoanaerobacter</taxon>
    </lineage>
</organism>
<evidence type="ECO:0000313" key="1">
    <source>
        <dbReference type="EMBL" id="EJU22956.1"/>
    </source>
</evidence>